<proteinExistence type="predicted"/>
<accession>A0A016WU37</accession>
<dbReference type="Proteomes" id="UP000024635">
    <property type="component" value="Unassembled WGS sequence"/>
</dbReference>
<dbReference type="AlphaFoldDB" id="A0A016WU37"/>
<name>A0A016WU37_9BILA</name>
<evidence type="ECO:0000313" key="2">
    <source>
        <dbReference type="Proteomes" id="UP000024635"/>
    </source>
</evidence>
<gene>
    <name evidence="1" type="primary">Acey_s0501.g2604</name>
    <name evidence="1" type="ORF">Y032_0501g2604</name>
</gene>
<comment type="caution">
    <text evidence="1">The sequence shown here is derived from an EMBL/GenBank/DDBJ whole genome shotgun (WGS) entry which is preliminary data.</text>
</comment>
<dbReference type="EMBL" id="JARK01000101">
    <property type="protein sequence ID" value="EYC43180.1"/>
    <property type="molecule type" value="Genomic_DNA"/>
</dbReference>
<keyword evidence="2" id="KW-1185">Reference proteome</keyword>
<reference evidence="2" key="1">
    <citation type="journal article" date="2015" name="Nat. Genet.">
        <title>The genome and transcriptome of the zoonotic hookworm Ancylostoma ceylanicum identify infection-specific gene families.</title>
        <authorList>
            <person name="Schwarz E.M."/>
            <person name="Hu Y."/>
            <person name="Antoshechkin I."/>
            <person name="Miller M.M."/>
            <person name="Sternberg P.W."/>
            <person name="Aroian R.V."/>
        </authorList>
    </citation>
    <scope>NUCLEOTIDE SEQUENCE</scope>
    <source>
        <strain evidence="2">HY135</strain>
    </source>
</reference>
<organism evidence="1 2">
    <name type="scientific">Ancylostoma ceylanicum</name>
    <dbReference type="NCBI Taxonomy" id="53326"/>
    <lineage>
        <taxon>Eukaryota</taxon>
        <taxon>Metazoa</taxon>
        <taxon>Ecdysozoa</taxon>
        <taxon>Nematoda</taxon>
        <taxon>Chromadorea</taxon>
        <taxon>Rhabditida</taxon>
        <taxon>Rhabditina</taxon>
        <taxon>Rhabditomorpha</taxon>
        <taxon>Strongyloidea</taxon>
        <taxon>Ancylostomatidae</taxon>
        <taxon>Ancylostomatinae</taxon>
        <taxon>Ancylostoma</taxon>
    </lineage>
</organism>
<protein>
    <submittedName>
        <fullName evidence="1">Uncharacterized protein</fullName>
    </submittedName>
</protein>
<evidence type="ECO:0000313" key="1">
    <source>
        <dbReference type="EMBL" id="EYC43180.1"/>
    </source>
</evidence>
<sequence length="177" mass="20151">MLLDDKTAEVPLKDAIVNAGVLNGHVGATKDEVARSVLGTTKQGRRRIDRLAWLWTDEVKKKLRVKKRLYHVFLRDKTNDNWQKYLEAKKAAKKAVAATKAKHYDYDSKKQGEKDGEERLIYRMARSRSGRPKTSKSTTALFIVRRSPIPSVPDAGQKGYSPQTVVHSLAFNIYYAY</sequence>